<dbReference type="EMBL" id="SRLO01000112">
    <property type="protein sequence ID" value="TNN74660.1"/>
    <property type="molecule type" value="Genomic_DNA"/>
</dbReference>
<reference evidence="1 2" key="1">
    <citation type="submission" date="2019-03" db="EMBL/GenBank/DDBJ databases">
        <title>First draft genome of Liparis tanakae, snailfish: a comprehensive survey of snailfish specific genes.</title>
        <authorList>
            <person name="Kim W."/>
            <person name="Song I."/>
            <person name="Jeong J.-H."/>
            <person name="Kim D."/>
            <person name="Kim S."/>
            <person name="Ryu S."/>
            <person name="Song J.Y."/>
            <person name="Lee S.K."/>
        </authorList>
    </citation>
    <scope>NUCLEOTIDE SEQUENCE [LARGE SCALE GENOMIC DNA]</scope>
    <source>
        <tissue evidence="1">Muscle</tissue>
    </source>
</reference>
<dbReference type="AlphaFoldDB" id="A0A4Z2I9V8"/>
<proteinExistence type="predicted"/>
<protein>
    <submittedName>
        <fullName evidence="1">Uncharacterized protein</fullName>
    </submittedName>
</protein>
<organism evidence="1 2">
    <name type="scientific">Liparis tanakae</name>
    <name type="common">Tanaka's snailfish</name>
    <dbReference type="NCBI Taxonomy" id="230148"/>
    <lineage>
        <taxon>Eukaryota</taxon>
        <taxon>Metazoa</taxon>
        <taxon>Chordata</taxon>
        <taxon>Craniata</taxon>
        <taxon>Vertebrata</taxon>
        <taxon>Euteleostomi</taxon>
        <taxon>Actinopterygii</taxon>
        <taxon>Neopterygii</taxon>
        <taxon>Teleostei</taxon>
        <taxon>Neoteleostei</taxon>
        <taxon>Acanthomorphata</taxon>
        <taxon>Eupercaria</taxon>
        <taxon>Perciformes</taxon>
        <taxon>Cottioidei</taxon>
        <taxon>Cottales</taxon>
        <taxon>Liparidae</taxon>
        <taxon>Liparis</taxon>
    </lineage>
</organism>
<name>A0A4Z2I9V8_9TELE</name>
<evidence type="ECO:0000313" key="2">
    <source>
        <dbReference type="Proteomes" id="UP000314294"/>
    </source>
</evidence>
<sequence length="424" mass="47315">MVASMPSVLANCTMAYTPCERRATRLILQHDTTMAEQYLQREQLQIRDLGDLRHLPGPLGGLSFSNFRKGCTSTGFLDRSGLWNLGFHRGFCPAPLHDWSFRLICGIDSRDLLVLSGFTASPWFCSLFFHLHWFSNNWRFSLLWDHFNGVDFFTRLSVSRKGLDFLQLWLSNSYLFRFPPSGGLRDSLLLSGPDWRLLLLFGLHGDNSIFYNLDLFSRIRLILRGAPLRLGIPASRRLSDSRWCRSFAFLPRSFDWSGDDRCVTGVCGIGHKRFYSGSRVQVGDFDGSRFQVRLGFRGSASGCGVLQTASTSVRHSCCSGFWVGGVRRSTLMSSTGSTSCLGVVIIFFTPVRHSWVSGFCFGVFKIFPLRSSMGSAFCFGVFIILFTPVRHSGVCGFCLGVVTEVVFKSADSSTAGPSPTTLDS</sequence>
<keyword evidence="2" id="KW-1185">Reference proteome</keyword>
<dbReference type="Proteomes" id="UP000314294">
    <property type="component" value="Unassembled WGS sequence"/>
</dbReference>
<accession>A0A4Z2I9V8</accession>
<evidence type="ECO:0000313" key="1">
    <source>
        <dbReference type="EMBL" id="TNN74660.1"/>
    </source>
</evidence>
<comment type="caution">
    <text evidence="1">The sequence shown here is derived from an EMBL/GenBank/DDBJ whole genome shotgun (WGS) entry which is preliminary data.</text>
</comment>
<dbReference type="OrthoDB" id="10688320at2759"/>
<gene>
    <name evidence="1" type="ORF">EYF80_015207</name>
</gene>